<evidence type="ECO:0000256" key="1">
    <source>
        <dbReference type="ARBA" id="ARBA00001445"/>
    </source>
</evidence>
<dbReference type="InterPro" id="IPR013737">
    <property type="entry name" value="Bac_rhamnosid_N"/>
</dbReference>
<evidence type="ECO:0000256" key="2">
    <source>
        <dbReference type="ARBA" id="ARBA00012652"/>
    </source>
</evidence>
<name>A0A1N6ETF2_9MICO</name>
<dbReference type="Proteomes" id="UP000184699">
    <property type="component" value="Unassembled WGS sequence"/>
</dbReference>
<dbReference type="PANTHER" id="PTHR33307">
    <property type="entry name" value="ALPHA-RHAMNOSIDASE (EUROFUNG)"/>
    <property type="match status" value="1"/>
</dbReference>
<dbReference type="InterPro" id="IPR008979">
    <property type="entry name" value="Galactose-bd-like_sf"/>
</dbReference>
<evidence type="ECO:0000256" key="3">
    <source>
        <dbReference type="ARBA" id="ARBA00022801"/>
    </source>
</evidence>
<dbReference type="SUPFAM" id="SSF48208">
    <property type="entry name" value="Six-hairpin glycosidases"/>
    <property type="match status" value="1"/>
</dbReference>
<dbReference type="InterPro" id="IPR016007">
    <property type="entry name" value="Alpha_rhamnosid"/>
</dbReference>
<dbReference type="Gene3D" id="2.60.420.10">
    <property type="entry name" value="Maltose phosphorylase, domain 3"/>
    <property type="match status" value="1"/>
</dbReference>
<protein>
    <recommendedName>
        <fullName evidence="2">alpha-L-rhamnosidase</fullName>
        <ecNumber evidence="2">3.2.1.40</ecNumber>
    </recommendedName>
</protein>
<dbReference type="InterPro" id="IPR035398">
    <property type="entry name" value="Bac_rhamnosid_C"/>
</dbReference>
<sequence length="1739" mass="184330">MNRFIKEEKRVRPYFRSAAAGVLIAGTVFATVLTAPPAPAVAASRHTDRVAVGALEANSAADPIGIPLTAPRLSWQLTSTSRGAMQSAYQVRVASSERNLERPDVWDSGKVASDASVDVPFGGPDLEGATEYAWQVRVWDARGQASEWSDAATFETALASTDDWAGAEWIGADASIPEEWTDYTLTFTASKISGALGVYFRGSDSGNADMWQLSQSERSLRPHVKTNGGFAVLPATPFPAGFDFAAEHEYSITVDGTTVVTKVDGEVLDTRTVTANTAPGLVGFRTNGAETGLVSEVKVTSESGEVLVDTTFPAGDRTFTSGTVQDGKLLVAGNTEPWFAFGADVPLLRTEFDVEKQVESARIYAAARGVYELQLNGEPVGDQQLAPGWTDYNTRIQYQSYDVTEQLEAGDNAFGAEVANGWYAGNVAMFGDSVYGSDTSLIAQLRIRYTDGSEELVATDDGWRTTNGATTSADLLDGETYDARRAAALGAWSEAGYDDGEWSKVVVRPSATAKLEPQIDPPVRVTQELQATELASPADGVHVYDLGQNMVGHARVTLKGEAGQTARIRVAEVLNSDGTLYTANFRGAKATDYYTFAGDGAETWEPNFTFHGFRYVEITGVDEAPSAEDITGVVVGTDNISTGALETSSPLVNQLQSNIVWGQRGNFLSIPTDTPARDERMGWTGDINVFANTANYNMDSQLFLTKWLQDLRDTQSADGAFPGVAPVVPGRFDGGYGRAGWADAGVHVPYSLWQAYGDTQILVDSYDSMKRYVDYLDATSTDHIRNVGGYNDWLNLDDDTPATVIDTAFVAKGTREFAEIAAALGRDDDAQLYMERYEAIKAAFGAAFVSADGTVRGDSQTAYILTITNDLIPAGLEDQVAAQFVETLERRNNHLSTGFLGVDGLLPALTEIGRTDIAYTLLQNTDYPSWGYEIGKGATTIWERWNSIMPDGTFGPVEMNSFNHYAYGAVGEWMYRTMAGISALEPGYRKVLIAPETGAGIDHVASSVDTPYGEVASSWRTDASGAMQLDVTVPANTTAEIRIPTTSRWAITEGGKPAASVKGIEFVRYADGDAVFAVGSGEYAFAQNVTLGHLGDTRDAASATEVQVAALHKDGALTKSQAKALDDLADTFDDRADKAWDAFVDGKKGLERDVRTAVAAHKTLSSMQAITAYLDREVGRGTLAVETADSLRAILAPAAEKLAAACATLAGASVSLTTPAEGSFPGDAARAEIVVDVSGKKKLSDVEAELTSADGWKVTAVRADGARKYTPGSSTTFAFDIAIPADAAPGGYGLDGTLSYRYDGTEVTLPLAAQLTVAAPVTVGAVTVEPAAAHPGDVVAVSVELVNRTADVRSGSVRVTGPEGWGEVEVPFEAGAEASARSTVEVAVPHTVTAGAAVLTAAVGSSAEERGTASLAVELSSTPAVVVDHVDLGLAASEQAHGLTASEHSGTSPEAGLTRRYTHTSYPGGWFEFDVAVPAGEPFVVRAVETFDAARQKTYDISADGETVLGQRYTRTEGGAGTMTYQFVVDDSEATADGTVRLRFQDVDGAYDPSIADVWILPLAGGLDAAENVLAGSAVTARTSLQAAPGWGTANLVDGKRESLAGGAKGYTSDGPDRSQTGVDQWLAFDLGAPKSFDTVVLYPRTATADDKAADGTDGAHFPKSFAVQVSDDGTTWTTVHEVSGQADPGPRPQTYGFDAVQAQYLRVLVTELGRPTAEEGRIGFYRLQLAEVQAFDLP</sequence>
<keyword evidence="6" id="KW-1185">Reference proteome</keyword>
<dbReference type="Pfam" id="PF17390">
    <property type="entry name" value="Bac_rhamnosid_C"/>
    <property type="match status" value="1"/>
</dbReference>
<evidence type="ECO:0000313" key="5">
    <source>
        <dbReference type="EMBL" id="SIN86306.1"/>
    </source>
</evidence>
<proteinExistence type="predicted"/>
<dbReference type="Gene3D" id="1.50.10.10">
    <property type="match status" value="1"/>
</dbReference>
<dbReference type="Pfam" id="PF25788">
    <property type="entry name" value="Ig_Rha78A_N"/>
    <property type="match status" value="1"/>
</dbReference>
<organism evidence="5 6">
    <name type="scientific">Agromyces cerinus subsp. cerinus</name>
    <dbReference type="NCBI Taxonomy" id="232089"/>
    <lineage>
        <taxon>Bacteria</taxon>
        <taxon>Bacillati</taxon>
        <taxon>Actinomycetota</taxon>
        <taxon>Actinomycetes</taxon>
        <taxon>Micrococcales</taxon>
        <taxon>Microbacteriaceae</taxon>
        <taxon>Agromyces</taxon>
    </lineage>
</organism>
<dbReference type="PROSITE" id="PS50022">
    <property type="entry name" value="FA58C_3"/>
    <property type="match status" value="1"/>
</dbReference>
<dbReference type="Pfam" id="PF00754">
    <property type="entry name" value="F5_F8_type_C"/>
    <property type="match status" value="1"/>
</dbReference>
<dbReference type="PANTHER" id="PTHR33307:SF6">
    <property type="entry name" value="ALPHA-RHAMNOSIDASE (EUROFUNG)-RELATED"/>
    <property type="match status" value="1"/>
</dbReference>
<evidence type="ECO:0000259" key="4">
    <source>
        <dbReference type="PROSITE" id="PS50022"/>
    </source>
</evidence>
<gene>
    <name evidence="5" type="ORF">SAMN05443544_1448</name>
</gene>
<dbReference type="InterPro" id="IPR018905">
    <property type="entry name" value="A-galactase_NEW3"/>
</dbReference>
<reference evidence="6" key="1">
    <citation type="submission" date="2016-11" db="EMBL/GenBank/DDBJ databases">
        <authorList>
            <person name="Varghese N."/>
            <person name="Submissions S."/>
        </authorList>
    </citation>
    <scope>NUCLEOTIDE SEQUENCE [LARGE SCALE GENOMIC DNA]</scope>
    <source>
        <strain evidence="6">DSM 8595</strain>
    </source>
</reference>
<keyword evidence="3" id="KW-0378">Hydrolase</keyword>
<feature type="domain" description="F5/8 type C" evidence="4">
    <location>
        <begin position="1562"/>
        <end position="1728"/>
    </location>
</feature>
<dbReference type="Pfam" id="PF08531">
    <property type="entry name" value="Bac_rhamnosid_N"/>
    <property type="match status" value="1"/>
</dbReference>
<accession>A0A1N6ETF2</accession>
<dbReference type="InterPro" id="IPR035396">
    <property type="entry name" value="Bac_rhamnosid6H"/>
</dbReference>
<dbReference type="InterPro" id="IPR008902">
    <property type="entry name" value="Rhamnosid_concanavalin"/>
</dbReference>
<dbReference type="Pfam" id="PF10633">
    <property type="entry name" value="NPCBM_assoc"/>
    <property type="match status" value="1"/>
</dbReference>
<dbReference type="Pfam" id="PF05592">
    <property type="entry name" value="Bac_rhamnosid"/>
    <property type="match status" value="1"/>
</dbReference>
<dbReference type="InterPro" id="IPR008928">
    <property type="entry name" value="6-hairpin_glycosidase_sf"/>
</dbReference>
<dbReference type="OrthoDB" id="9761045at2"/>
<evidence type="ECO:0000313" key="6">
    <source>
        <dbReference type="Proteomes" id="UP000184699"/>
    </source>
</evidence>
<dbReference type="EC" id="3.2.1.40" evidence="2"/>
<dbReference type="Pfam" id="PF17389">
    <property type="entry name" value="Bac_rhamnosid6H"/>
    <property type="match status" value="1"/>
</dbReference>
<dbReference type="Gene3D" id="2.60.40.10">
    <property type="entry name" value="Immunoglobulins"/>
    <property type="match status" value="3"/>
</dbReference>
<dbReference type="EMBL" id="FSRJ01000002">
    <property type="protein sequence ID" value="SIN86306.1"/>
    <property type="molecule type" value="Genomic_DNA"/>
</dbReference>
<dbReference type="InterPro" id="IPR000421">
    <property type="entry name" value="FA58C"/>
</dbReference>
<comment type="catalytic activity">
    <reaction evidence="1">
        <text>Hydrolysis of terminal non-reducing alpha-L-rhamnose residues in alpha-L-rhamnosides.</text>
        <dbReference type="EC" id="3.2.1.40"/>
    </reaction>
</comment>
<dbReference type="GO" id="GO:0005975">
    <property type="term" value="P:carbohydrate metabolic process"/>
    <property type="evidence" value="ECO:0007669"/>
    <property type="project" value="InterPro"/>
</dbReference>
<dbReference type="GO" id="GO:0030596">
    <property type="term" value="F:alpha-L-rhamnosidase activity"/>
    <property type="evidence" value="ECO:0007669"/>
    <property type="project" value="UniProtKB-EC"/>
</dbReference>
<dbReference type="STRING" id="232089.SAMN05443544_1448"/>
<dbReference type="Gene3D" id="2.60.120.260">
    <property type="entry name" value="Galactose-binding domain-like"/>
    <property type="match status" value="3"/>
</dbReference>
<dbReference type="SUPFAM" id="SSF49785">
    <property type="entry name" value="Galactose-binding domain-like"/>
    <property type="match status" value="1"/>
</dbReference>
<dbReference type="InterPro" id="IPR012341">
    <property type="entry name" value="6hp_glycosidase-like_sf"/>
</dbReference>
<dbReference type="InterPro" id="IPR013783">
    <property type="entry name" value="Ig-like_fold"/>
</dbReference>